<dbReference type="EMBL" id="LT629690">
    <property type="protein sequence ID" value="SDF32118.1"/>
    <property type="molecule type" value="Genomic_DNA"/>
</dbReference>
<reference evidence="3" key="1">
    <citation type="submission" date="2016-10" db="EMBL/GenBank/DDBJ databases">
        <authorList>
            <person name="Varghese N."/>
            <person name="Submissions S."/>
        </authorList>
    </citation>
    <scope>NUCLEOTIDE SEQUENCE [LARGE SCALE GENOMIC DNA]</scope>
    <source>
        <strain evidence="3">GAS232</strain>
    </source>
</reference>
<evidence type="ECO:0000313" key="3">
    <source>
        <dbReference type="Proteomes" id="UP000182427"/>
    </source>
</evidence>
<dbReference type="OrthoDB" id="123041at2"/>
<feature type="region of interest" description="Disordered" evidence="1">
    <location>
        <begin position="1"/>
        <end position="60"/>
    </location>
</feature>
<dbReference type="RefSeq" id="WP_083345044.1">
    <property type="nucleotide sequence ID" value="NZ_LT629690.1"/>
</dbReference>
<name>A0A1G7K489_9BACT</name>
<feature type="compositionally biased region" description="Basic and acidic residues" evidence="1">
    <location>
        <begin position="46"/>
        <end position="60"/>
    </location>
</feature>
<dbReference type="AlphaFoldDB" id="A0A1G7K489"/>
<sequence>MSKTKKEVFSATKAVKANARERVGTPPPEIVLPDDKTRSQRRTSKHKETLQKLLQREEEA</sequence>
<protein>
    <submittedName>
        <fullName evidence="2">Uncharacterized protein</fullName>
    </submittedName>
</protein>
<evidence type="ECO:0000256" key="1">
    <source>
        <dbReference type="SAM" id="MobiDB-lite"/>
    </source>
</evidence>
<gene>
    <name evidence="2" type="ORF">SAMN05444167_2055</name>
</gene>
<dbReference type="Proteomes" id="UP000182427">
    <property type="component" value="Chromosome I"/>
</dbReference>
<evidence type="ECO:0000313" key="2">
    <source>
        <dbReference type="EMBL" id="SDF32118.1"/>
    </source>
</evidence>
<accession>A0A1G7K489</accession>
<keyword evidence="3" id="KW-1185">Reference proteome</keyword>
<proteinExistence type="predicted"/>
<organism evidence="2 3">
    <name type="scientific">Terriglobus roseus</name>
    <dbReference type="NCBI Taxonomy" id="392734"/>
    <lineage>
        <taxon>Bacteria</taxon>
        <taxon>Pseudomonadati</taxon>
        <taxon>Acidobacteriota</taxon>
        <taxon>Terriglobia</taxon>
        <taxon>Terriglobales</taxon>
        <taxon>Acidobacteriaceae</taxon>
        <taxon>Terriglobus</taxon>
    </lineage>
</organism>